<sequence>MKHVYLLLYCLLLSGAAMAQRPLVATAAAPGVPPVQAACAEPVSGFQAHADSSFLPLDKSQIPTGLLYDRVFPTGQPGIH</sequence>
<dbReference type="OrthoDB" id="4535652at2"/>
<organism evidence="2 3">
    <name type="scientific">Hymenobacter psychrotolerans DSM 18569</name>
    <dbReference type="NCBI Taxonomy" id="1121959"/>
    <lineage>
        <taxon>Bacteria</taxon>
        <taxon>Pseudomonadati</taxon>
        <taxon>Bacteroidota</taxon>
        <taxon>Cytophagia</taxon>
        <taxon>Cytophagales</taxon>
        <taxon>Hymenobacteraceae</taxon>
        <taxon>Hymenobacter</taxon>
    </lineage>
</organism>
<proteinExistence type="predicted"/>
<feature type="signal peptide" evidence="1">
    <location>
        <begin position="1"/>
        <end position="19"/>
    </location>
</feature>
<dbReference type="Proteomes" id="UP000183947">
    <property type="component" value="Unassembled WGS sequence"/>
</dbReference>
<gene>
    <name evidence="2" type="ORF">SAMN02746009_04229</name>
</gene>
<evidence type="ECO:0000313" key="2">
    <source>
        <dbReference type="EMBL" id="SHM27692.1"/>
    </source>
</evidence>
<keyword evidence="3" id="KW-1185">Reference proteome</keyword>
<dbReference type="AlphaFoldDB" id="A0A1M7HGT1"/>
<accession>A0A1M7HGT1</accession>
<name>A0A1M7HGT1_9BACT</name>
<evidence type="ECO:0000313" key="3">
    <source>
        <dbReference type="Proteomes" id="UP000183947"/>
    </source>
</evidence>
<feature type="chain" id="PRO_5009926492" evidence="1">
    <location>
        <begin position="20"/>
        <end position="80"/>
    </location>
</feature>
<keyword evidence="1" id="KW-0732">Signal</keyword>
<evidence type="ECO:0000256" key="1">
    <source>
        <dbReference type="SAM" id="SignalP"/>
    </source>
</evidence>
<protein>
    <submittedName>
        <fullName evidence="2">Uncharacterized protein</fullName>
    </submittedName>
</protein>
<reference evidence="3" key="1">
    <citation type="submission" date="2016-11" db="EMBL/GenBank/DDBJ databases">
        <authorList>
            <person name="Varghese N."/>
            <person name="Submissions S."/>
        </authorList>
    </citation>
    <scope>NUCLEOTIDE SEQUENCE [LARGE SCALE GENOMIC DNA]</scope>
    <source>
        <strain evidence="3">DSM 18569</strain>
    </source>
</reference>
<dbReference type="STRING" id="1121959.SAMN02746009_04229"/>
<dbReference type="RefSeq" id="WP_139252479.1">
    <property type="nucleotide sequence ID" value="NZ_FRAS01000049.1"/>
</dbReference>
<dbReference type="EMBL" id="FRAS01000049">
    <property type="protein sequence ID" value="SHM27692.1"/>
    <property type="molecule type" value="Genomic_DNA"/>
</dbReference>